<keyword evidence="1" id="KW-0812">Transmembrane</keyword>
<gene>
    <name evidence="2" type="ordered locus">P9303_04691</name>
</gene>
<dbReference type="RefSeq" id="WP_011825145.1">
    <property type="nucleotide sequence ID" value="NC_008820.1"/>
</dbReference>
<evidence type="ECO:0000313" key="2">
    <source>
        <dbReference type="EMBL" id="ABM77221.1"/>
    </source>
</evidence>
<dbReference type="HOGENOM" id="CLU_3203947_0_0_3"/>
<keyword evidence="1" id="KW-0472">Membrane</keyword>
<protein>
    <submittedName>
        <fullName evidence="2">Uncharacterized protein</fullName>
    </submittedName>
</protein>
<reference evidence="2 3" key="1">
    <citation type="journal article" date="2007" name="PLoS Genet.">
        <title>Patterns and implications of gene gain and loss in the evolution of Prochlorococcus.</title>
        <authorList>
            <person name="Kettler G.C."/>
            <person name="Martiny A.C."/>
            <person name="Huang K."/>
            <person name="Zucker J."/>
            <person name="Coleman M.L."/>
            <person name="Rodrigue S."/>
            <person name="Chen F."/>
            <person name="Lapidus A."/>
            <person name="Ferriera S."/>
            <person name="Johnson J."/>
            <person name="Steglich C."/>
            <person name="Church G.M."/>
            <person name="Richardson P."/>
            <person name="Chisholm S.W."/>
        </authorList>
    </citation>
    <scope>NUCLEOTIDE SEQUENCE [LARGE SCALE GENOMIC DNA]</scope>
    <source>
        <strain evidence="2 3">MIT 9303</strain>
    </source>
</reference>
<feature type="transmembrane region" description="Helical" evidence="1">
    <location>
        <begin position="20"/>
        <end position="41"/>
    </location>
</feature>
<evidence type="ECO:0000313" key="3">
    <source>
        <dbReference type="Proteomes" id="UP000002274"/>
    </source>
</evidence>
<evidence type="ECO:0000256" key="1">
    <source>
        <dbReference type="SAM" id="Phobius"/>
    </source>
</evidence>
<proteinExistence type="predicted"/>
<dbReference type="EMBL" id="CP000554">
    <property type="protein sequence ID" value="ABM77221.1"/>
    <property type="molecule type" value="Genomic_DNA"/>
</dbReference>
<dbReference type="Proteomes" id="UP000002274">
    <property type="component" value="Chromosome"/>
</dbReference>
<sequence length="45" mass="5423">MLRLAEGYFLLMDQRRCDDLAQRFVLQFLFTATTLFMVNIFDFVI</sequence>
<dbReference type="STRING" id="59922.P9303_04691"/>
<accession>A2C6W1</accession>
<dbReference type="KEGG" id="pmf:P9303_04691"/>
<name>A2C6W1_PROM3</name>
<dbReference type="AlphaFoldDB" id="A2C6W1"/>
<organism evidence="2 3">
    <name type="scientific">Prochlorococcus marinus (strain MIT 9303)</name>
    <dbReference type="NCBI Taxonomy" id="59922"/>
    <lineage>
        <taxon>Bacteria</taxon>
        <taxon>Bacillati</taxon>
        <taxon>Cyanobacteriota</taxon>
        <taxon>Cyanophyceae</taxon>
        <taxon>Synechococcales</taxon>
        <taxon>Prochlorococcaceae</taxon>
        <taxon>Prochlorococcus</taxon>
    </lineage>
</organism>
<keyword evidence="1" id="KW-1133">Transmembrane helix</keyword>